<proteinExistence type="inferred from homology"/>
<organism evidence="4 5">
    <name type="scientific">Hyunsoonleella pacifica</name>
    <dbReference type="NCBI Taxonomy" id="1080224"/>
    <lineage>
        <taxon>Bacteria</taxon>
        <taxon>Pseudomonadati</taxon>
        <taxon>Bacteroidota</taxon>
        <taxon>Flavobacteriia</taxon>
        <taxon>Flavobacteriales</taxon>
        <taxon>Flavobacteriaceae</taxon>
    </lineage>
</organism>
<dbReference type="PROSITE" id="PS00166">
    <property type="entry name" value="ENOYL_COA_HYDRATASE"/>
    <property type="match status" value="1"/>
</dbReference>
<dbReference type="GO" id="GO:0016853">
    <property type="term" value="F:isomerase activity"/>
    <property type="evidence" value="ECO:0007669"/>
    <property type="project" value="UniProtKB-KW"/>
</dbReference>
<comment type="similarity">
    <text evidence="1 3">Belongs to the enoyl-CoA hydratase/isomerase family.</text>
</comment>
<evidence type="ECO:0000256" key="3">
    <source>
        <dbReference type="RuleBase" id="RU003707"/>
    </source>
</evidence>
<dbReference type="EMBL" id="SIRS01000001">
    <property type="protein sequence ID" value="TBN18941.1"/>
    <property type="molecule type" value="Genomic_DNA"/>
</dbReference>
<name>A0A4V2JBE7_9FLAO</name>
<comment type="caution">
    <text evidence="4">The sequence shown here is derived from an EMBL/GenBank/DDBJ whole genome shotgun (WGS) entry which is preliminary data.</text>
</comment>
<keyword evidence="2" id="KW-0456">Lyase</keyword>
<dbReference type="Gene3D" id="3.90.226.10">
    <property type="entry name" value="2-enoyl-CoA Hydratase, Chain A, domain 1"/>
    <property type="match status" value="1"/>
</dbReference>
<evidence type="ECO:0000256" key="1">
    <source>
        <dbReference type="ARBA" id="ARBA00005254"/>
    </source>
</evidence>
<dbReference type="PANTHER" id="PTHR11941:SF54">
    <property type="entry name" value="ENOYL-COA HYDRATASE, MITOCHONDRIAL"/>
    <property type="match status" value="1"/>
</dbReference>
<dbReference type="GO" id="GO:0016829">
    <property type="term" value="F:lyase activity"/>
    <property type="evidence" value="ECO:0007669"/>
    <property type="project" value="UniProtKB-KW"/>
</dbReference>
<keyword evidence="5" id="KW-1185">Reference proteome</keyword>
<evidence type="ECO:0000313" key="5">
    <source>
        <dbReference type="Proteomes" id="UP000292372"/>
    </source>
</evidence>
<sequence>MERISRTGCRYYSRRYIKRYKFRSYHKKVKRLLQIRLVMKAFKTITIETTDAIAVLKFNRPAQLNAMNREMMDEIIEGIHWINAQPDYHVAVITGAGRAFMAGADIKEYGSQTPEEFDDFQEKGKELYNAIENADKPWIAGVNGFALGGGCEIALACDMIVASETAKMGLPEVFLSLVPGGGGTQRLIQKIGINRVKEMLFLGGQYDANTLKDWGLINQVVSSENFLTEMMDFAGKLSRRPHKSVAQLKSLANMSLTSIPFEERINEEALTVKQLYLDEEAQMAILKFIKKSKQ</sequence>
<dbReference type="InterPro" id="IPR001753">
    <property type="entry name" value="Enoyl-CoA_hydra/iso"/>
</dbReference>
<keyword evidence="4" id="KW-0413">Isomerase</keyword>
<dbReference type="InterPro" id="IPR018376">
    <property type="entry name" value="Enoyl-CoA_hyd/isom_CS"/>
</dbReference>
<dbReference type="SUPFAM" id="SSF52096">
    <property type="entry name" value="ClpP/crotonase"/>
    <property type="match status" value="1"/>
</dbReference>
<evidence type="ECO:0000256" key="2">
    <source>
        <dbReference type="ARBA" id="ARBA00023239"/>
    </source>
</evidence>
<dbReference type="PANTHER" id="PTHR11941">
    <property type="entry name" value="ENOYL-COA HYDRATASE-RELATED"/>
    <property type="match status" value="1"/>
</dbReference>
<dbReference type="Pfam" id="PF00378">
    <property type="entry name" value="ECH_1"/>
    <property type="match status" value="1"/>
</dbReference>
<dbReference type="GO" id="GO:0006635">
    <property type="term" value="P:fatty acid beta-oxidation"/>
    <property type="evidence" value="ECO:0007669"/>
    <property type="project" value="TreeGrafter"/>
</dbReference>
<evidence type="ECO:0000313" key="4">
    <source>
        <dbReference type="EMBL" id="TBN18941.1"/>
    </source>
</evidence>
<gene>
    <name evidence="4" type="ORF">EYD46_02420</name>
</gene>
<dbReference type="FunFam" id="3.90.226.10:FF:000009">
    <property type="entry name" value="Carnitinyl-CoA dehydratase"/>
    <property type="match status" value="1"/>
</dbReference>
<accession>A0A4V2JBE7</accession>
<dbReference type="InterPro" id="IPR029045">
    <property type="entry name" value="ClpP/crotonase-like_dom_sf"/>
</dbReference>
<protein>
    <submittedName>
        <fullName evidence="4">Enoyl-CoA hydratase/isomerase family protein</fullName>
    </submittedName>
</protein>
<dbReference type="AlphaFoldDB" id="A0A4V2JBE7"/>
<reference evidence="4 5" key="1">
    <citation type="journal article" date="2015" name="Int. J. Syst. Evol. Microbiol.">
        <title>Hyunsoonleella pacifica sp. nov., isolated from seawater of South Pacific Gyre.</title>
        <authorList>
            <person name="Gao X."/>
            <person name="Zhang Z."/>
            <person name="Dai X."/>
            <person name="Zhang X.H."/>
        </authorList>
    </citation>
    <scope>NUCLEOTIDE SEQUENCE [LARGE SCALE GENOMIC DNA]</scope>
    <source>
        <strain evidence="4 5">SW033</strain>
    </source>
</reference>
<dbReference type="CDD" id="cd06558">
    <property type="entry name" value="crotonase-like"/>
    <property type="match status" value="1"/>
</dbReference>
<dbReference type="Proteomes" id="UP000292372">
    <property type="component" value="Unassembled WGS sequence"/>
</dbReference>
<dbReference type="OrthoDB" id="9775794at2"/>